<comment type="caution">
    <text evidence="13">The sequence shown here is derived from an EMBL/GenBank/DDBJ whole genome shotgun (WGS) entry which is preliminary data.</text>
</comment>
<evidence type="ECO:0000256" key="9">
    <source>
        <dbReference type="ARBA" id="ARBA00023242"/>
    </source>
</evidence>
<evidence type="ECO:0000256" key="2">
    <source>
        <dbReference type="ARBA" id="ARBA00005548"/>
    </source>
</evidence>
<organism evidence="13">
    <name type="scientific">Menopon gallinae</name>
    <name type="common">poultry shaft louse</name>
    <dbReference type="NCBI Taxonomy" id="328185"/>
    <lineage>
        <taxon>Eukaryota</taxon>
        <taxon>Metazoa</taxon>
        <taxon>Ecdysozoa</taxon>
        <taxon>Arthropoda</taxon>
        <taxon>Hexapoda</taxon>
        <taxon>Insecta</taxon>
        <taxon>Pterygota</taxon>
        <taxon>Neoptera</taxon>
        <taxon>Paraneoptera</taxon>
        <taxon>Psocodea</taxon>
        <taxon>Troctomorpha</taxon>
        <taxon>Phthiraptera</taxon>
        <taxon>Amblycera</taxon>
        <taxon>Menoponidae</taxon>
        <taxon>Menopon</taxon>
    </lineage>
</organism>
<feature type="coiled-coil region" evidence="10">
    <location>
        <begin position="214"/>
        <end position="246"/>
    </location>
</feature>
<evidence type="ECO:0000256" key="3">
    <source>
        <dbReference type="ARBA" id="ARBA00022723"/>
    </source>
</evidence>
<dbReference type="InterPro" id="IPR000465">
    <property type="entry name" value="XPA/RAD14"/>
</dbReference>
<comment type="similarity">
    <text evidence="2">Belongs to the XPA family.</text>
</comment>
<dbReference type="Pfam" id="PF05181">
    <property type="entry name" value="XPA_C"/>
    <property type="match status" value="1"/>
</dbReference>
<keyword evidence="3" id="KW-0479">Metal-binding</keyword>
<feature type="domain" description="XPA C-terminal" evidence="12">
    <location>
        <begin position="152"/>
        <end position="203"/>
    </location>
</feature>
<feature type="region of interest" description="Disordered" evidence="11">
    <location>
        <begin position="1"/>
        <end position="25"/>
    </location>
</feature>
<evidence type="ECO:0000256" key="10">
    <source>
        <dbReference type="SAM" id="Coils"/>
    </source>
</evidence>
<dbReference type="AlphaFoldDB" id="A0AAW2I9X5"/>
<dbReference type="PROSITE" id="PS00752">
    <property type="entry name" value="XPA_1"/>
    <property type="match status" value="1"/>
</dbReference>
<dbReference type="GO" id="GO:1901255">
    <property type="term" value="P:nucleotide-excision repair involved in interstrand cross-link repair"/>
    <property type="evidence" value="ECO:0007669"/>
    <property type="project" value="TreeGrafter"/>
</dbReference>
<dbReference type="GO" id="GO:0008270">
    <property type="term" value="F:zinc ion binding"/>
    <property type="evidence" value="ECO:0007669"/>
    <property type="project" value="UniProtKB-KW"/>
</dbReference>
<proteinExistence type="inferred from homology"/>
<keyword evidence="9" id="KW-0539">Nucleus</keyword>
<keyword evidence="5" id="KW-0863">Zinc-finger</keyword>
<evidence type="ECO:0000256" key="11">
    <source>
        <dbReference type="SAM" id="MobiDB-lite"/>
    </source>
</evidence>
<dbReference type="PROSITE" id="PS00753">
    <property type="entry name" value="XPA_2"/>
    <property type="match status" value="1"/>
</dbReference>
<evidence type="ECO:0000313" key="13">
    <source>
        <dbReference type="EMBL" id="KAL0278478.1"/>
    </source>
</evidence>
<dbReference type="PANTHER" id="PTHR10142">
    <property type="entry name" value="DNA REPAIR PROTEIN COMPLEMENTING XP-A CELLS"/>
    <property type="match status" value="1"/>
</dbReference>
<comment type="subcellular location">
    <subcellularLocation>
        <location evidence="1">Nucleus</location>
    </subcellularLocation>
</comment>
<dbReference type="GO" id="GO:0003684">
    <property type="term" value="F:damaged DNA binding"/>
    <property type="evidence" value="ECO:0007669"/>
    <property type="project" value="InterPro"/>
</dbReference>
<evidence type="ECO:0000256" key="7">
    <source>
        <dbReference type="ARBA" id="ARBA00023125"/>
    </source>
</evidence>
<dbReference type="PANTHER" id="PTHR10142:SF0">
    <property type="entry name" value="DNA REPAIR PROTEIN COMPLEMENTING XP-A CELLS"/>
    <property type="match status" value="1"/>
</dbReference>
<evidence type="ECO:0000256" key="5">
    <source>
        <dbReference type="ARBA" id="ARBA00022771"/>
    </source>
</evidence>
<evidence type="ECO:0000256" key="8">
    <source>
        <dbReference type="ARBA" id="ARBA00023204"/>
    </source>
</evidence>
<gene>
    <name evidence="13" type="ORF">PYX00_000293</name>
</gene>
<dbReference type="InterPro" id="IPR037129">
    <property type="entry name" value="XPA_sf"/>
</dbReference>
<dbReference type="InterPro" id="IPR022658">
    <property type="entry name" value="XPA_CS"/>
</dbReference>
<dbReference type="NCBIfam" id="TIGR00598">
    <property type="entry name" value="rad14"/>
    <property type="match status" value="1"/>
</dbReference>
<keyword evidence="10" id="KW-0175">Coiled coil</keyword>
<dbReference type="InterPro" id="IPR009061">
    <property type="entry name" value="DNA-bd_dom_put_sf"/>
</dbReference>
<dbReference type="SUPFAM" id="SSF46955">
    <property type="entry name" value="Putative DNA-binding domain"/>
    <property type="match status" value="1"/>
</dbReference>
<dbReference type="GO" id="GO:0000110">
    <property type="term" value="C:nucleotide-excision repair factor 1 complex"/>
    <property type="evidence" value="ECO:0007669"/>
    <property type="project" value="TreeGrafter"/>
</dbReference>
<dbReference type="Pfam" id="PF01286">
    <property type="entry name" value="XPA_N"/>
    <property type="match status" value="1"/>
</dbReference>
<reference evidence="13" key="1">
    <citation type="journal article" date="2024" name="Gigascience">
        <title>Chromosome-level genome of the poultry shaft louse Menopon gallinae provides insight into the host-switching and adaptive evolution of parasitic lice.</title>
        <authorList>
            <person name="Xu Y."/>
            <person name="Ma L."/>
            <person name="Liu S."/>
            <person name="Liang Y."/>
            <person name="Liu Q."/>
            <person name="He Z."/>
            <person name="Tian L."/>
            <person name="Duan Y."/>
            <person name="Cai W."/>
            <person name="Li H."/>
            <person name="Song F."/>
        </authorList>
    </citation>
    <scope>NUCLEOTIDE SEQUENCE</scope>
    <source>
        <strain evidence="13">Cailab_2023a</strain>
    </source>
</reference>
<name>A0AAW2I9X5_9NEOP</name>
<keyword evidence="6" id="KW-0862">Zinc</keyword>
<dbReference type="EMBL" id="JARGDH010000001">
    <property type="protein sequence ID" value="KAL0278478.1"/>
    <property type="molecule type" value="Genomic_DNA"/>
</dbReference>
<dbReference type="FunFam" id="3.90.530.10:FF:000001">
    <property type="entry name" value="DNA repair protein complementing XP-A cells"/>
    <property type="match status" value="1"/>
</dbReference>
<dbReference type="InterPro" id="IPR022652">
    <property type="entry name" value="Znf_XPA_CS"/>
</dbReference>
<evidence type="ECO:0000259" key="12">
    <source>
        <dbReference type="Pfam" id="PF05181"/>
    </source>
</evidence>
<dbReference type="InterPro" id="IPR022656">
    <property type="entry name" value="XPA_C"/>
</dbReference>
<keyword evidence="4" id="KW-0227">DNA damage</keyword>
<dbReference type="SUPFAM" id="SSF57716">
    <property type="entry name" value="Glucocorticoid receptor-like (DNA-binding domain)"/>
    <property type="match status" value="1"/>
</dbReference>
<keyword evidence="7" id="KW-0238">DNA-binding</keyword>
<feature type="compositionally biased region" description="Polar residues" evidence="11">
    <location>
        <begin position="1"/>
        <end position="11"/>
    </location>
</feature>
<dbReference type="GO" id="GO:0000715">
    <property type="term" value="P:nucleotide-excision repair, DNA damage recognition"/>
    <property type="evidence" value="ECO:0007669"/>
    <property type="project" value="TreeGrafter"/>
</dbReference>
<accession>A0AAW2I9X5</accession>
<protein>
    <recommendedName>
        <fullName evidence="12">XPA C-terminal domain-containing protein</fullName>
    </recommendedName>
</protein>
<evidence type="ECO:0000256" key="4">
    <source>
        <dbReference type="ARBA" id="ARBA00022763"/>
    </source>
</evidence>
<dbReference type="GO" id="GO:0070914">
    <property type="term" value="P:UV-damage excision repair"/>
    <property type="evidence" value="ECO:0007669"/>
    <property type="project" value="TreeGrafter"/>
</dbReference>
<keyword evidence="8" id="KW-0234">DNA repair</keyword>
<dbReference type="CDD" id="cd21076">
    <property type="entry name" value="DBD_XPA"/>
    <property type="match status" value="1"/>
</dbReference>
<evidence type="ECO:0000256" key="6">
    <source>
        <dbReference type="ARBA" id="ARBA00022833"/>
    </source>
</evidence>
<evidence type="ECO:0000256" key="1">
    <source>
        <dbReference type="ARBA" id="ARBA00004123"/>
    </source>
</evidence>
<dbReference type="Gene3D" id="3.90.530.10">
    <property type="entry name" value="XPA C-terminal domain"/>
    <property type="match status" value="1"/>
</dbReference>
<dbReference type="GO" id="GO:0006284">
    <property type="term" value="P:base-excision repair"/>
    <property type="evidence" value="ECO:0007669"/>
    <property type="project" value="TreeGrafter"/>
</dbReference>
<sequence>MSNLTAQSKSTRVGGVDGDNTGNENIEEILKSGNIPPALQARIERNRQRALLLRQARLIPHPYAKIDTSESIEKSVIRVQGSKFIDTGGGFLLEEDKVESSTDPKELVEVPPPIIEPERPNCLECQQKFPDSFLLQHFDYPVCDSCRDNEDKHALITRTEAKNEYLLKDCDFDKREPPLKYISRKNPHNVNWGEMKLYLQLQIEKRALEVWGSEEALEQERERREEKKEKSKFKKYQKQMKELRMNVRSSLFDRTSTASHTHEYGEETYCEDEDMYLHVCKTCGFEEKFEKM</sequence>